<keyword evidence="1" id="KW-0963">Cytoplasm</keyword>
<dbReference type="EMBL" id="GADI01006151">
    <property type="protein sequence ID" value="JAA67657.1"/>
    <property type="molecule type" value="mRNA"/>
</dbReference>
<dbReference type="GO" id="GO:1990904">
    <property type="term" value="C:ribonucleoprotein complex"/>
    <property type="evidence" value="ECO:0007669"/>
    <property type="project" value="TreeGrafter"/>
</dbReference>
<dbReference type="GO" id="GO:0003924">
    <property type="term" value="F:GTPase activity"/>
    <property type="evidence" value="ECO:0007669"/>
    <property type="project" value="TreeGrafter"/>
</dbReference>
<evidence type="ECO:0000256" key="1">
    <source>
        <dbReference type="ARBA" id="ARBA00022490"/>
    </source>
</evidence>
<evidence type="ECO:0000256" key="4">
    <source>
        <dbReference type="ARBA" id="ARBA00022917"/>
    </source>
</evidence>
<dbReference type="Pfam" id="PF00679">
    <property type="entry name" value="EFG_C"/>
    <property type="match status" value="1"/>
</dbReference>
<evidence type="ECO:0000256" key="2">
    <source>
        <dbReference type="ARBA" id="ARBA00022741"/>
    </source>
</evidence>
<dbReference type="Gene3D" id="3.30.230.10">
    <property type="match status" value="1"/>
</dbReference>
<reference evidence="8" key="1">
    <citation type="submission" date="2012-12" db="EMBL/GenBank/DDBJ databases">
        <title>Identification and characterization of a phenylalanine ammonia-lyase gene family in Isatis indigotica Fort.</title>
        <authorList>
            <person name="Liu Q."/>
            <person name="Chen J."/>
            <person name="Zhou X."/>
            <person name="Di P."/>
            <person name="Xiao Y."/>
            <person name="Xuan H."/>
            <person name="Zhang L."/>
            <person name="Chen W."/>
        </authorList>
    </citation>
    <scope>NUCLEOTIDE SEQUENCE</scope>
    <source>
        <tissue evidence="8">Salivary gland</tissue>
    </source>
</reference>
<feature type="domain" description="Translation elongation factor EFG/EF2" evidence="7">
    <location>
        <begin position="1"/>
        <end position="76"/>
    </location>
</feature>
<dbReference type="GO" id="GO:0003746">
    <property type="term" value="F:translation elongation factor activity"/>
    <property type="evidence" value="ECO:0007669"/>
    <property type="project" value="UniProtKB-KW"/>
</dbReference>
<organism evidence="8">
    <name type="scientific">Ixodes ricinus</name>
    <name type="common">Common tick</name>
    <name type="synonym">Acarus ricinus</name>
    <dbReference type="NCBI Taxonomy" id="34613"/>
    <lineage>
        <taxon>Eukaryota</taxon>
        <taxon>Metazoa</taxon>
        <taxon>Ecdysozoa</taxon>
        <taxon>Arthropoda</taxon>
        <taxon>Chelicerata</taxon>
        <taxon>Arachnida</taxon>
        <taxon>Acari</taxon>
        <taxon>Parasitiformes</taxon>
        <taxon>Ixodida</taxon>
        <taxon>Ixodoidea</taxon>
        <taxon>Ixodidae</taxon>
        <taxon>Ixodinae</taxon>
        <taxon>Ixodes</taxon>
    </lineage>
</organism>
<dbReference type="SUPFAM" id="SSF54980">
    <property type="entry name" value="EF-G C-terminal domain-like"/>
    <property type="match status" value="1"/>
</dbReference>
<dbReference type="CDD" id="cd04096">
    <property type="entry name" value="eEF2_snRNP_like_C"/>
    <property type="match status" value="1"/>
</dbReference>
<feature type="domain" description="Elongation factor EFG" evidence="6">
    <location>
        <begin position="78"/>
        <end position="167"/>
    </location>
</feature>
<dbReference type="InterPro" id="IPR035647">
    <property type="entry name" value="EFG_III/V"/>
</dbReference>
<sequence length="169" mass="18792">MVDMTTGVQYLNEIKDHCNSAFQWATKEGALCDENMRGIRFDLLDVTMHADAIHRGAGQIMPTCRRCLYACELTAQPKLQEPVFLVDINCPQDAVGGVYSALNQRRGHVFHEESRAGTPLMEIKAYLPVAESFGFTTALRASTSGQAFPQCVFDHWQLINGDALERVPS</sequence>
<keyword evidence="5" id="KW-0342">GTP-binding</keyword>
<evidence type="ECO:0000313" key="8">
    <source>
        <dbReference type="EMBL" id="JAA67657.1"/>
    </source>
</evidence>
<evidence type="ECO:0000259" key="6">
    <source>
        <dbReference type="SMART" id="SM00838"/>
    </source>
</evidence>
<dbReference type="InterPro" id="IPR020568">
    <property type="entry name" value="Ribosomal_Su5_D2-typ_SF"/>
</dbReference>
<dbReference type="SUPFAM" id="SSF54211">
    <property type="entry name" value="Ribosomal protein S5 domain 2-like"/>
    <property type="match status" value="1"/>
</dbReference>
<dbReference type="AlphaFoldDB" id="A0A0K8R938"/>
<dbReference type="InterPro" id="IPR000640">
    <property type="entry name" value="EFG_V-like"/>
</dbReference>
<dbReference type="GO" id="GO:0043022">
    <property type="term" value="F:ribosome binding"/>
    <property type="evidence" value="ECO:0007669"/>
    <property type="project" value="TreeGrafter"/>
</dbReference>
<keyword evidence="4" id="KW-0648">Protein biosynthesis</keyword>
<dbReference type="SMART" id="SM00838">
    <property type="entry name" value="EFG_C"/>
    <property type="match status" value="1"/>
</dbReference>
<dbReference type="InterPro" id="IPR014721">
    <property type="entry name" value="Ribsml_uS5_D2-typ_fold_subgr"/>
</dbReference>
<dbReference type="FunFam" id="3.30.70.240:FF:000003">
    <property type="entry name" value="Translation elongation factor 2"/>
    <property type="match status" value="1"/>
</dbReference>
<evidence type="ECO:0000256" key="3">
    <source>
        <dbReference type="ARBA" id="ARBA00022768"/>
    </source>
</evidence>
<dbReference type="GO" id="GO:0005525">
    <property type="term" value="F:GTP binding"/>
    <property type="evidence" value="ECO:0007669"/>
    <property type="project" value="UniProtKB-KW"/>
</dbReference>
<keyword evidence="2" id="KW-0547">Nucleotide-binding</keyword>
<protein>
    <submittedName>
        <fullName evidence="8">Putative elongation factor 2</fullName>
    </submittedName>
</protein>
<dbReference type="PANTHER" id="PTHR42908:SF10">
    <property type="entry name" value="EUKARYOTIC TRANSLATION ELONGATION FACTOR 2"/>
    <property type="match status" value="1"/>
</dbReference>
<evidence type="ECO:0000259" key="7">
    <source>
        <dbReference type="SMART" id="SM00889"/>
    </source>
</evidence>
<dbReference type="Gene3D" id="3.30.70.240">
    <property type="match status" value="1"/>
</dbReference>
<dbReference type="SMART" id="SM00889">
    <property type="entry name" value="EFG_IV"/>
    <property type="match status" value="1"/>
</dbReference>
<name>A0A0K8R938_IXORI</name>
<keyword evidence="3 8" id="KW-0251">Elongation factor</keyword>
<dbReference type="PANTHER" id="PTHR42908">
    <property type="entry name" value="TRANSLATION ELONGATION FACTOR-RELATED"/>
    <property type="match status" value="1"/>
</dbReference>
<proteinExistence type="evidence at transcript level"/>
<dbReference type="GO" id="GO:0005829">
    <property type="term" value="C:cytosol"/>
    <property type="evidence" value="ECO:0007669"/>
    <property type="project" value="TreeGrafter"/>
</dbReference>
<accession>A0A0K8R938</accession>
<evidence type="ECO:0000256" key="5">
    <source>
        <dbReference type="ARBA" id="ARBA00023134"/>
    </source>
</evidence>
<dbReference type="Pfam" id="PF03764">
    <property type="entry name" value="EFG_IV"/>
    <property type="match status" value="1"/>
</dbReference>
<dbReference type="InterPro" id="IPR005517">
    <property type="entry name" value="Transl_elong_EFG/EF2_IV"/>
</dbReference>
<dbReference type="CDD" id="cd01681">
    <property type="entry name" value="aeEF2_snRNP_like_IV"/>
    <property type="match status" value="1"/>
</dbReference>